<dbReference type="InterPro" id="IPR011009">
    <property type="entry name" value="Kinase-like_dom_sf"/>
</dbReference>
<keyword evidence="4" id="KW-0547">Nucleotide-binding</keyword>
<evidence type="ECO:0000313" key="12">
    <source>
        <dbReference type="EMBL" id="KAA1249034.1"/>
    </source>
</evidence>
<evidence type="ECO:0000256" key="5">
    <source>
        <dbReference type="ARBA" id="ARBA00022777"/>
    </source>
</evidence>
<sequence>MPLNNGEVFAGYVIQRLLGTGGMGEVYLAQHPRLPRQDALKILSLAATADAEFRARFIREAELAATLWHPHIVGVLDRGEFDGRLWISMEYVDGTDAGRLVREHYQGGMPEHDVAEIVTAVADALDFGYERRLLHRDVKPENILVTTSNGHRRRVLLTDFGIARRIDDVSNLTDANVALGTVSYVAPEQLLGKLLDGRADQYGLAATAFFLLTGAPPFDDSNRAVVVGHHLGTSPPRISQRRPELAHLDAALTRALAKDPNERYPNCVEFARALTQQGAGRTAAPPHPQSGAQTSAPRPAGGLGPGERPPTQRLERVVVVGTARGIQHSAVGAHDQVGIVSFQLAPYAPPGERRAPFPVEIQTDLVAGQLVDGDEIEVSGVWDGDTVAADQIINFSAGTGLKDSRSRAKPPRDNARKGRKVRIVAFVAVFGVIMVTAAAVLYFTHGFGIWTRPGPIVKPVSATVFSPDGVPDNPAQAKWAIDGNPNTAWSTVTYKDAAPFPKFIEGMGLLLHLSEPTALSAVTLDVSSIGTQVQIRSSPTETPTKLADTTELTPTTSLQPGRNRIAVYDRTKTSNVLVWISTLGTTNGESRTEISEITLQAAA</sequence>
<keyword evidence="10" id="KW-0812">Transmembrane</keyword>
<dbReference type="GO" id="GO:0080090">
    <property type="term" value="P:regulation of primary metabolic process"/>
    <property type="evidence" value="ECO:0007669"/>
    <property type="project" value="UniProtKB-ARBA"/>
</dbReference>
<comment type="catalytic activity">
    <reaction evidence="7">
        <text>L-threonyl-[protein] + ATP = O-phospho-L-threonyl-[protein] + ADP + H(+)</text>
        <dbReference type="Rhea" id="RHEA:46608"/>
        <dbReference type="Rhea" id="RHEA-COMP:11060"/>
        <dbReference type="Rhea" id="RHEA-COMP:11605"/>
        <dbReference type="ChEBI" id="CHEBI:15378"/>
        <dbReference type="ChEBI" id="CHEBI:30013"/>
        <dbReference type="ChEBI" id="CHEBI:30616"/>
        <dbReference type="ChEBI" id="CHEBI:61977"/>
        <dbReference type="ChEBI" id="CHEBI:456216"/>
        <dbReference type="EC" id="2.7.11.1"/>
    </reaction>
</comment>
<organism evidence="12 13">
    <name type="scientific">Mycobacterium simiae</name>
    <name type="common">Mycobacterium habana</name>
    <dbReference type="NCBI Taxonomy" id="1784"/>
    <lineage>
        <taxon>Bacteria</taxon>
        <taxon>Bacillati</taxon>
        <taxon>Actinomycetota</taxon>
        <taxon>Actinomycetes</taxon>
        <taxon>Mycobacteriales</taxon>
        <taxon>Mycobacteriaceae</taxon>
        <taxon>Mycobacterium</taxon>
        <taxon>Mycobacterium simiae complex</taxon>
    </lineage>
</organism>
<dbReference type="PANTHER" id="PTHR43289:SF6">
    <property type="entry name" value="SERINE_THREONINE-PROTEIN KINASE NEKL-3"/>
    <property type="match status" value="1"/>
</dbReference>
<accession>A0A5B1BP93</accession>
<dbReference type="AlphaFoldDB" id="A0A5B1BP93"/>
<dbReference type="RefSeq" id="WP_149655125.1">
    <property type="nucleotide sequence ID" value="NZ_VTZN01000115.1"/>
</dbReference>
<dbReference type="EMBL" id="VTZN01000115">
    <property type="protein sequence ID" value="KAA1249034.1"/>
    <property type="molecule type" value="Genomic_DNA"/>
</dbReference>
<dbReference type="Gene3D" id="1.10.510.10">
    <property type="entry name" value="Transferase(Phosphotransferase) domain 1"/>
    <property type="match status" value="1"/>
</dbReference>
<reference evidence="12 13" key="1">
    <citation type="submission" date="2019-09" db="EMBL/GenBank/DDBJ databases">
        <title>Report of infection by Mycobacterium simiae a patient suffering from pulmonary tuberculosis.</title>
        <authorList>
            <person name="Mohanty P.S."/>
            <person name="Bansal A.K."/>
            <person name="Singh H."/>
            <person name="Sharma S."/>
            <person name="Patil S.A."/>
            <person name="Upadhaya P."/>
            <person name="Singh P.K."/>
            <person name="Kumar D."/>
            <person name="Kumar S."/>
            <person name="Singh R.K."/>
            <person name="Chaudhary B."/>
        </authorList>
    </citation>
    <scope>NUCLEOTIDE SEQUENCE [LARGE SCALE GENOMIC DNA]</scope>
    <source>
        <strain evidence="12 13">JAL-560-SIM</strain>
    </source>
</reference>
<keyword evidence="3" id="KW-0808">Transferase</keyword>
<dbReference type="OrthoDB" id="9762169at2"/>
<evidence type="ECO:0000256" key="4">
    <source>
        <dbReference type="ARBA" id="ARBA00022741"/>
    </source>
</evidence>
<dbReference type="SMART" id="SM00220">
    <property type="entry name" value="S_TKc"/>
    <property type="match status" value="1"/>
</dbReference>
<evidence type="ECO:0000256" key="8">
    <source>
        <dbReference type="ARBA" id="ARBA00048679"/>
    </source>
</evidence>
<keyword evidence="13" id="KW-1185">Reference proteome</keyword>
<evidence type="ECO:0000256" key="6">
    <source>
        <dbReference type="ARBA" id="ARBA00022840"/>
    </source>
</evidence>
<name>A0A5B1BP93_MYCSI</name>
<dbReference type="CDD" id="cd14014">
    <property type="entry name" value="STKc_PknB_like"/>
    <property type="match status" value="1"/>
</dbReference>
<evidence type="ECO:0000256" key="9">
    <source>
        <dbReference type="SAM" id="MobiDB-lite"/>
    </source>
</evidence>
<proteinExistence type="predicted"/>
<comment type="catalytic activity">
    <reaction evidence="8">
        <text>L-seryl-[protein] + ATP = O-phospho-L-seryl-[protein] + ADP + H(+)</text>
        <dbReference type="Rhea" id="RHEA:17989"/>
        <dbReference type="Rhea" id="RHEA-COMP:9863"/>
        <dbReference type="Rhea" id="RHEA-COMP:11604"/>
        <dbReference type="ChEBI" id="CHEBI:15378"/>
        <dbReference type="ChEBI" id="CHEBI:29999"/>
        <dbReference type="ChEBI" id="CHEBI:30616"/>
        <dbReference type="ChEBI" id="CHEBI:83421"/>
        <dbReference type="ChEBI" id="CHEBI:456216"/>
        <dbReference type="EC" id="2.7.11.1"/>
    </reaction>
</comment>
<evidence type="ECO:0000256" key="7">
    <source>
        <dbReference type="ARBA" id="ARBA00047899"/>
    </source>
</evidence>
<evidence type="ECO:0000256" key="3">
    <source>
        <dbReference type="ARBA" id="ARBA00022679"/>
    </source>
</evidence>
<feature type="region of interest" description="Disordered" evidence="9">
    <location>
        <begin position="277"/>
        <end position="313"/>
    </location>
</feature>
<dbReference type="PROSITE" id="PS00108">
    <property type="entry name" value="PROTEIN_KINASE_ST"/>
    <property type="match status" value="1"/>
</dbReference>
<dbReference type="Proteomes" id="UP000324701">
    <property type="component" value="Unassembled WGS sequence"/>
</dbReference>
<dbReference type="FunFam" id="3.30.200.20:FF:000035">
    <property type="entry name" value="Serine/threonine protein kinase Stk1"/>
    <property type="match status" value="1"/>
</dbReference>
<dbReference type="InterPro" id="IPR008271">
    <property type="entry name" value="Ser/Thr_kinase_AS"/>
</dbReference>
<keyword evidence="10" id="KW-1133">Transmembrane helix</keyword>
<protein>
    <recommendedName>
        <fullName evidence="1">non-specific serine/threonine protein kinase</fullName>
        <ecNumber evidence="1">2.7.11.1</ecNumber>
    </recommendedName>
</protein>
<keyword evidence="5 12" id="KW-0418">Kinase</keyword>
<evidence type="ECO:0000256" key="2">
    <source>
        <dbReference type="ARBA" id="ARBA00022527"/>
    </source>
</evidence>
<keyword evidence="2 12" id="KW-0723">Serine/threonine-protein kinase</keyword>
<dbReference type="GO" id="GO:0004674">
    <property type="term" value="F:protein serine/threonine kinase activity"/>
    <property type="evidence" value="ECO:0007669"/>
    <property type="project" value="UniProtKB-KW"/>
</dbReference>
<evidence type="ECO:0000259" key="11">
    <source>
        <dbReference type="PROSITE" id="PS50011"/>
    </source>
</evidence>
<evidence type="ECO:0000256" key="1">
    <source>
        <dbReference type="ARBA" id="ARBA00012513"/>
    </source>
</evidence>
<evidence type="ECO:0000313" key="13">
    <source>
        <dbReference type="Proteomes" id="UP000324701"/>
    </source>
</evidence>
<dbReference type="Pfam" id="PF00069">
    <property type="entry name" value="Pkinase"/>
    <property type="match status" value="1"/>
</dbReference>
<dbReference type="EC" id="2.7.11.1" evidence="1"/>
<dbReference type="SUPFAM" id="SSF56112">
    <property type="entry name" value="Protein kinase-like (PK-like)"/>
    <property type="match status" value="1"/>
</dbReference>
<feature type="domain" description="Protein kinase" evidence="11">
    <location>
        <begin position="12"/>
        <end position="275"/>
    </location>
</feature>
<dbReference type="InterPro" id="IPR000719">
    <property type="entry name" value="Prot_kinase_dom"/>
</dbReference>
<dbReference type="GO" id="GO:0005524">
    <property type="term" value="F:ATP binding"/>
    <property type="evidence" value="ECO:0007669"/>
    <property type="project" value="UniProtKB-KW"/>
</dbReference>
<keyword evidence="10" id="KW-0472">Membrane</keyword>
<feature type="transmembrane region" description="Helical" evidence="10">
    <location>
        <begin position="423"/>
        <end position="443"/>
    </location>
</feature>
<dbReference type="Gene3D" id="3.30.200.20">
    <property type="entry name" value="Phosphorylase Kinase, domain 1"/>
    <property type="match status" value="1"/>
</dbReference>
<dbReference type="PANTHER" id="PTHR43289">
    <property type="entry name" value="MITOGEN-ACTIVATED PROTEIN KINASE KINASE KINASE 20-RELATED"/>
    <property type="match status" value="1"/>
</dbReference>
<comment type="caution">
    <text evidence="12">The sequence shown here is derived from an EMBL/GenBank/DDBJ whole genome shotgun (WGS) entry which is preliminary data.</text>
</comment>
<gene>
    <name evidence="12" type="ORF">F0Q45_17430</name>
</gene>
<dbReference type="PROSITE" id="PS50011">
    <property type="entry name" value="PROTEIN_KINASE_DOM"/>
    <property type="match status" value="1"/>
</dbReference>
<feature type="region of interest" description="Disordered" evidence="9">
    <location>
        <begin position="538"/>
        <end position="558"/>
    </location>
</feature>
<keyword evidence="6" id="KW-0067">ATP-binding</keyword>
<evidence type="ECO:0000256" key="10">
    <source>
        <dbReference type="SAM" id="Phobius"/>
    </source>
</evidence>